<feature type="region of interest" description="Disordered" evidence="1">
    <location>
        <begin position="1"/>
        <end position="40"/>
    </location>
</feature>
<dbReference type="EMBL" id="JAWDGP010001681">
    <property type="protein sequence ID" value="KAK3789131.1"/>
    <property type="molecule type" value="Genomic_DNA"/>
</dbReference>
<sequence length="189" mass="21033">MLSGIARCSRPSGKGGGATTNELSPRAGRNTRSQNSVPNSECEQVANSSRLLLFVMISFRYMALRCESFALSGFKAHAVDQVDESCALHPPIILLCGVLCDVQNTTRDQLDVPHQTRRQGLENLKDVLLHRQRTSDLPYDHRYILALNFRRQIFEISKDCARDVMVRSGQLKGNDVMTPGLRPTSCGSR</sequence>
<protein>
    <submittedName>
        <fullName evidence="2">Uncharacterized protein</fullName>
    </submittedName>
</protein>
<evidence type="ECO:0000313" key="2">
    <source>
        <dbReference type="EMBL" id="KAK3789131.1"/>
    </source>
</evidence>
<evidence type="ECO:0000256" key="1">
    <source>
        <dbReference type="SAM" id="MobiDB-lite"/>
    </source>
</evidence>
<organism evidence="2 3">
    <name type="scientific">Elysia crispata</name>
    <name type="common">lettuce slug</name>
    <dbReference type="NCBI Taxonomy" id="231223"/>
    <lineage>
        <taxon>Eukaryota</taxon>
        <taxon>Metazoa</taxon>
        <taxon>Spiralia</taxon>
        <taxon>Lophotrochozoa</taxon>
        <taxon>Mollusca</taxon>
        <taxon>Gastropoda</taxon>
        <taxon>Heterobranchia</taxon>
        <taxon>Euthyneura</taxon>
        <taxon>Panpulmonata</taxon>
        <taxon>Sacoglossa</taxon>
        <taxon>Placobranchoidea</taxon>
        <taxon>Plakobranchidae</taxon>
        <taxon>Elysia</taxon>
    </lineage>
</organism>
<evidence type="ECO:0000313" key="3">
    <source>
        <dbReference type="Proteomes" id="UP001283361"/>
    </source>
</evidence>
<name>A0AAE1AL54_9GAST</name>
<keyword evidence="3" id="KW-1185">Reference proteome</keyword>
<dbReference type="AlphaFoldDB" id="A0AAE1AL54"/>
<comment type="caution">
    <text evidence="2">The sequence shown here is derived from an EMBL/GenBank/DDBJ whole genome shotgun (WGS) entry which is preliminary data.</text>
</comment>
<accession>A0AAE1AL54</accession>
<reference evidence="2" key="1">
    <citation type="journal article" date="2023" name="G3 (Bethesda)">
        <title>A reference genome for the long-term kleptoplast-retaining sea slug Elysia crispata morphotype clarki.</title>
        <authorList>
            <person name="Eastman K.E."/>
            <person name="Pendleton A.L."/>
            <person name="Shaikh M.A."/>
            <person name="Suttiyut T."/>
            <person name="Ogas R."/>
            <person name="Tomko P."/>
            <person name="Gavelis G."/>
            <person name="Widhalm J.R."/>
            <person name="Wisecaver J.H."/>
        </authorList>
    </citation>
    <scope>NUCLEOTIDE SEQUENCE</scope>
    <source>
        <strain evidence="2">ECLA1</strain>
    </source>
</reference>
<gene>
    <name evidence="2" type="ORF">RRG08_012753</name>
</gene>
<feature type="compositionally biased region" description="Polar residues" evidence="1">
    <location>
        <begin position="30"/>
        <end position="40"/>
    </location>
</feature>
<dbReference type="Proteomes" id="UP001283361">
    <property type="component" value="Unassembled WGS sequence"/>
</dbReference>
<proteinExistence type="predicted"/>